<name>A0A0A8YJ19_ARUDO</name>
<dbReference type="EMBL" id="GBRH01271406">
    <property type="protein sequence ID" value="JAD26489.1"/>
    <property type="molecule type" value="Transcribed_RNA"/>
</dbReference>
<dbReference type="AlphaFoldDB" id="A0A0A8YJ19"/>
<protein>
    <submittedName>
        <fullName evidence="1">Uncharacterized protein</fullName>
    </submittedName>
</protein>
<dbReference type="PROSITE" id="PS51257">
    <property type="entry name" value="PROKAR_LIPOPROTEIN"/>
    <property type="match status" value="1"/>
</dbReference>
<reference evidence="1" key="2">
    <citation type="journal article" date="2015" name="Data Brief">
        <title>Shoot transcriptome of the giant reed, Arundo donax.</title>
        <authorList>
            <person name="Barrero R.A."/>
            <person name="Guerrero F.D."/>
            <person name="Moolhuijzen P."/>
            <person name="Goolsby J.A."/>
            <person name="Tidwell J."/>
            <person name="Bellgard S.E."/>
            <person name="Bellgard M.I."/>
        </authorList>
    </citation>
    <scope>NUCLEOTIDE SEQUENCE</scope>
    <source>
        <tissue evidence="1">Shoot tissue taken approximately 20 cm above the soil surface</tissue>
    </source>
</reference>
<organism evidence="1">
    <name type="scientific">Arundo donax</name>
    <name type="common">Giant reed</name>
    <name type="synonym">Donax arundinaceus</name>
    <dbReference type="NCBI Taxonomy" id="35708"/>
    <lineage>
        <taxon>Eukaryota</taxon>
        <taxon>Viridiplantae</taxon>
        <taxon>Streptophyta</taxon>
        <taxon>Embryophyta</taxon>
        <taxon>Tracheophyta</taxon>
        <taxon>Spermatophyta</taxon>
        <taxon>Magnoliopsida</taxon>
        <taxon>Liliopsida</taxon>
        <taxon>Poales</taxon>
        <taxon>Poaceae</taxon>
        <taxon>PACMAD clade</taxon>
        <taxon>Arundinoideae</taxon>
        <taxon>Arundineae</taxon>
        <taxon>Arundo</taxon>
    </lineage>
</organism>
<reference evidence="1" key="1">
    <citation type="submission" date="2014-09" db="EMBL/GenBank/DDBJ databases">
        <authorList>
            <person name="Magalhaes I.L.F."/>
            <person name="Oliveira U."/>
            <person name="Santos F.R."/>
            <person name="Vidigal T.H.D.A."/>
            <person name="Brescovit A.D."/>
            <person name="Santos A.J."/>
        </authorList>
    </citation>
    <scope>NUCLEOTIDE SEQUENCE</scope>
    <source>
        <tissue evidence="1">Shoot tissue taken approximately 20 cm above the soil surface</tissue>
    </source>
</reference>
<sequence>MPSQPRHGPGHICIASCSCLQLCLLFV</sequence>
<proteinExistence type="predicted"/>
<evidence type="ECO:0000313" key="1">
    <source>
        <dbReference type="EMBL" id="JAD26489.1"/>
    </source>
</evidence>
<accession>A0A0A8YJ19</accession>